<sequence>MNPAANLVARVVALAVAQGLSSRSRRSVEQQAPWLFDKRITPKRRRKPPEAGMPVPAIPPKGPLPMQGGAQAPLDFRED</sequence>
<name>A0A395LJ82_9SPHN</name>
<accession>A0A395LJ82</accession>
<proteinExistence type="predicted"/>
<dbReference type="AlphaFoldDB" id="A0A395LJ82"/>
<dbReference type="RefSeq" id="WP_115491033.1">
    <property type="nucleotide sequence ID" value="NZ_JACHWW010000001.1"/>
</dbReference>
<evidence type="ECO:0000256" key="1">
    <source>
        <dbReference type="SAM" id="MobiDB-lite"/>
    </source>
</evidence>
<comment type="caution">
    <text evidence="2">The sequence shown here is derived from an EMBL/GenBank/DDBJ whole genome shotgun (WGS) entry which is preliminary data.</text>
</comment>
<keyword evidence="3" id="KW-1185">Reference proteome</keyword>
<dbReference type="Proteomes" id="UP000254101">
    <property type="component" value="Unassembled WGS sequence"/>
</dbReference>
<evidence type="ECO:0000313" key="3">
    <source>
        <dbReference type="Proteomes" id="UP000254101"/>
    </source>
</evidence>
<evidence type="ECO:0000313" key="2">
    <source>
        <dbReference type="EMBL" id="RDS76811.1"/>
    </source>
</evidence>
<organism evidence="2 3">
    <name type="scientific">Alteriqipengyuania lutimaris</name>
    <dbReference type="NCBI Taxonomy" id="1538146"/>
    <lineage>
        <taxon>Bacteria</taxon>
        <taxon>Pseudomonadati</taxon>
        <taxon>Pseudomonadota</taxon>
        <taxon>Alphaproteobacteria</taxon>
        <taxon>Sphingomonadales</taxon>
        <taxon>Erythrobacteraceae</taxon>
        <taxon>Alteriqipengyuania</taxon>
    </lineage>
</organism>
<reference evidence="2 3" key="1">
    <citation type="submission" date="2018-07" db="EMBL/GenBank/DDBJ databases">
        <title>Erythrobacter nanhaiensis sp. nov., a novel member of the genus Erythrobacter isolated from the South China Sea.</title>
        <authorList>
            <person name="Chen X."/>
            <person name="Liu J."/>
        </authorList>
    </citation>
    <scope>NUCLEOTIDE SEQUENCE [LARGE SCALE GENOMIC DNA]</scope>
    <source>
        <strain evidence="2 3">S-5</strain>
    </source>
</reference>
<feature type="region of interest" description="Disordered" evidence="1">
    <location>
        <begin position="20"/>
        <end position="79"/>
    </location>
</feature>
<gene>
    <name evidence="2" type="ORF">DL238_03760</name>
</gene>
<dbReference type="EMBL" id="QRBB01000001">
    <property type="protein sequence ID" value="RDS76811.1"/>
    <property type="molecule type" value="Genomic_DNA"/>
</dbReference>
<protein>
    <submittedName>
        <fullName evidence="2">Uncharacterized protein</fullName>
    </submittedName>
</protein>